<gene>
    <name evidence="1" type="ORF">JAAARDRAFT_199796</name>
</gene>
<sequence length="266" mass="29618">MPTCMSKFEHAMWEFLHSDNNVVGFGGLEANGTSCQVNITLYGNSLIKSIDDRQGNLHPDQHNHRGLFTLLTLLLQLPPGSDSGSFCLAQHGLYVRIGNHAIIFIVFKGVSIHGTSDLTISKEDLRLYLIELGFWELWQKGDQGVRLAFINYTALQAYMIFAQLSMTPPLTFGNEGAPVAHKEKFLNFAQHGTEILGGRGPHANQMAREAVYAFINALSHSLITHNFTVNQLLGQLSWRGDKGEEQALELVKYDIISDPKGMLKFC</sequence>
<accession>A0A067PI06</accession>
<organism evidence="1 2">
    <name type="scientific">Jaapia argillacea MUCL 33604</name>
    <dbReference type="NCBI Taxonomy" id="933084"/>
    <lineage>
        <taxon>Eukaryota</taxon>
        <taxon>Fungi</taxon>
        <taxon>Dikarya</taxon>
        <taxon>Basidiomycota</taxon>
        <taxon>Agaricomycotina</taxon>
        <taxon>Agaricomycetes</taxon>
        <taxon>Agaricomycetidae</taxon>
        <taxon>Jaapiales</taxon>
        <taxon>Jaapiaceae</taxon>
        <taxon>Jaapia</taxon>
    </lineage>
</organism>
<evidence type="ECO:0000313" key="1">
    <source>
        <dbReference type="EMBL" id="KDQ50667.1"/>
    </source>
</evidence>
<evidence type="ECO:0000313" key="2">
    <source>
        <dbReference type="Proteomes" id="UP000027265"/>
    </source>
</evidence>
<dbReference type="AlphaFoldDB" id="A0A067PI06"/>
<dbReference type="OrthoDB" id="3032681at2759"/>
<protein>
    <submittedName>
        <fullName evidence="1">Uncharacterized protein</fullName>
    </submittedName>
</protein>
<proteinExistence type="predicted"/>
<dbReference type="InParanoid" id="A0A067PI06"/>
<dbReference type="Proteomes" id="UP000027265">
    <property type="component" value="Unassembled WGS sequence"/>
</dbReference>
<dbReference type="EMBL" id="KL197757">
    <property type="protein sequence ID" value="KDQ50667.1"/>
    <property type="molecule type" value="Genomic_DNA"/>
</dbReference>
<reference evidence="2" key="1">
    <citation type="journal article" date="2014" name="Proc. Natl. Acad. Sci. U.S.A.">
        <title>Extensive sampling of basidiomycete genomes demonstrates inadequacy of the white-rot/brown-rot paradigm for wood decay fungi.</title>
        <authorList>
            <person name="Riley R."/>
            <person name="Salamov A.A."/>
            <person name="Brown D.W."/>
            <person name="Nagy L.G."/>
            <person name="Floudas D."/>
            <person name="Held B.W."/>
            <person name="Levasseur A."/>
            <person name="Lombard V."/>
            <person name="Morin E."/>
            <person name="Otillar R."/>
            <person name="Lindquist E.A."/>
            <person name="Sun H."/>
            <person name="LaButti K.M."/>
            <person name="Schmutz J."/>
            <person name="Jabbour D."/>
            <person name="Luo H."/>
            <person name="Baker S.E."/>
            <person name="Pisabarro A.G."/>
            <person name="Walton J.D."/>
            <person name="Blanchette R.A."/>
            <person name="Henrissat B."/>
            <person name="Martin F."/>
            <person name="Cullen D."/>
            <person name="Hibbett D.S."/>
            <person name="Grigoriev I.V."/>
        </authorList>
    </citation>
    <scope>NUCLEOTIDE SEQUENCE [LARGE SCALE GENOMIC DNA]</scope>
    <source>
        <strain evidence="2">MUCL 33604</strain>
    </source>
</reference>
<dbReference type="HOGENOM" id="CLU_1046074_0_0_1"/>
<name>A0A067PI06_9AGAM</name>
<keyword evidence="2" id="KW-1185">Reference proteome</keyword>